<reference evidence="3 4" key="1">
    <citation type="submission" date="2024-09" db="EMBL/GenBank/DDBJ databases">
        <title>Draft genome sequence of multifaceted antimicrobials producing Streptomyces sp. strain FH1.</title>
        <authorList>
            <person name="Hassan F."/>
            <person name="Ali H."/>
            <person name="Hassan N."/>
            <person name="Nawaz A."/>
        </authorList>
    </citation>
    <scope>NUCLEOTIDE SEQUENCE [LARGE SCALE GENOMIC DNA]</scope>
    <source>
        <strain evidence="3 4">FH1</strain>
    </source>
</reference>
<evidence type="ECO:0000313" key="4">
    <source>
        <dbReference type="Proteomes" id="UP001577267"/>
    </source>
</evidence>
<comment type="caution">
    <text evidence="3">The sequence shown here is derived from an EMBL/GenBank/DDBJ whole genome shotgun (WGS) entry which is preliminary data.</text>
</comment>
<accession>A0ABV4ZRB0</accession>
<evidence type="ECO:0000256" key="1">
    <source>
        <dbReference type="SAM" id="MobiDB-lite"/>
    </source>
</evidence>
<feature type="compositionally biased region" description="Low complexity" evidence="1">
    <location>
        <begin position="26"/>
        <end position="45"/>
    </location>
</feature>
<dbReference type="InterPro" id="IPR006311">
    <property type="entry name" value="TAT_signal"/>
</dbReference>
<feature type="signal peptide" evidence="2">
    <location>
        <begin position="1"/>
        <end position="33"/>
    </location>
</feature>
<protein>
    <submittedName>
        <fullName evidence="3">Uncharacterized protein</fullName>
    </submittedName>
</protein>
<dbReference type="Proteomes" id="UP001577267">
    <property type="component" value="Unassembled WGS sequence"/>
</dbReference>
<dbReference type="EMBL" id="JBHGBT010000019">
    <property type="protein sequence ID" value="MFB4196519.1"/>
    <property type="molecule type" value="Genomic_DNA"/>
</dbReference>
<evidence type="ECO:0000313" key="3">
    <source>
        <dbReference type="EMBL" id="MFB4196519.1"/>
    </source>
</evidence>
<sequence>MTPPVTRRTLFGGAAAVSGASAAGASLAAPAQAAETPPDAAAPTAGTGGPTGDWTEAELRDRSRVLRLGFTEQEADAWLLVARAGAAFFALPQIHPSDTPDVVDALHVMQRILMQRPAYQQYRRWGEEEEGGPAS</sequence>
<dbReference type="RefSeq" id="WP_375064498.1">
    <property type="nucleotide sequence ID" value="NZ_JBHGBT010000019.1"/>
</dbReference>
<feature type="region of interest" description="Disordered" evidence="1">
    <location>
        <begin position="26"/>
        <end position="56"/>
    </location>
</feature>
<proteinExistence type="predicted"/>
<name>A0ABV4ZRB0_9ACTN</name>
<keyword evidence="4" id="KW-1185">Reference proteome</keyword>
<keyword evidence="2" id="KW-0732">Signal</keyword>
<feature type="chain" id="PRO_5045886988" evidence="2">
    <location>
        <begin position="34"/>
        <end position="135"/>
    </location>
</feature>
<dbReference type="PROSITE" id="PS51318">
    <property type="entry name" value="TAT"/>
    <property type="match status" value="1"/>
</dbReference>
<organism evidence="3 4">
    <name type="scientific">Streptomyces carpaticus</name>
    <dbReference type="NCBI Taxonomy" id="285558"/>
    <lineage>
        <taxon>Bacteria</taxon>
        <taxon>Bacillati</taxon>
        <taxon>Actinomycetota</taxon>
        <taxon>Actinomycetes</taxon>
        <taxon>Kitasatosporales</taxon>
        <taxon>Streptomycetaceae</taxon>
        <taxon>Streptomyces</taxon>
    </lineage>
</organism>
<evidence type="ECO:0000256" key="2">
    <source>
        <dbReference type="SAM" id="SignalP"/>
    </source>
</evidence>
<gene>
    <name evidence="3" type="ORF">ACE11A_19455</name>
</gene>